<keyword evidence="1" id="KW-0812">Transmembrane</keyword>
<feature type="transmembrane region" description="Helical" evidence="1">
    <location>
        <begin position="64"/>
        <end position="84"/>
    </location>
</feature>
<feature type="transmembrane region" description="Helical" evidence="1">
    <location>
        <begin position="249"/>
        <end position="269"/>
    </location>
</feature>
<feature type="transmembrane region" description="Helical" evidence="1">
    <location>
        <begin position="164"/>
        <end position="185"/>
    </location>
</feature>
<dbReference type="EMBL" id="CP034145">
    <property type="protein sequence ID" value="AZH24412.1"/>
    <property type="molecule type" value="Genomic_DNA"/>
</dbReference>
<dbReference type="RefSeq" id="WP_121919844.1">
    <property type="nucleotide sequence ID" value="NZ_CP034145.1"/>
</dbReference>
<reference evidence="3" key="3">
    <citation type="submission" date="2018-10" db="EMBL/GenBank/DDBJ databases">
        <authorList>
            <person name="Whitman W."/>
            <person name="Huntemann M."/>
            <person name="Clum A."/>
            <person name="Pillay M."/>
            <person name="Palaniappan K."/>
            <person name="Varghese N."/>
            <person name="Mikhailova N."/>
            <person name="Stamatis D."/>
            <person name="Reddy T."/>
            <person name="Daum C."/>
            <person name="Shapiro N."/>
            <person name="Ivanova N."/>
            <person name="Kyrpides N."/>
            <person name="Woyke T."/>
        </authorList>
    </citation>
    <scope>NUCLEOTIDE SEQUENCE</scope>
    <source>
        <strain evidence="3">CGMCC 1.10124</strain>
    </source>
</reference>
<evidence type="ECO:0000313" key="3">
    <source>
        <dbReference type="EMBL" id="RMB23947.1"/>
    </source>
</evidence>
<proteinExistence type="predicted"/>
<dbReference type="OrthoDB" id="346506at2157"/>
<feature type="transmembrane region" description="Helical" evidence="1">
    <location>
        <begin position="335"/>
        <end position="356"/>
    </location>
</feature>
<dbReference type="AlphaFoldDB" id="A0A3M0DQQ1"/>
<dbReference type="KEGG" id="haer:DU502_03030"/>
<feature type="transmembrane region" description="Helical" evidence="1">
    <location>
        <begin position="34"/>
        <end position="52"/>
    </location>
</feature>
<sequence>MVDETVGTPRNSAPDVDHTYTPDEFIDLPSGLTFTRLLLLIVVVVVAVDYLVTGLPDGVIPYNYQFLVGIVYCLSAVVVLEKIYNRYDRARLELVSLSERTSDVVIVDEYEINGEQIDREFQSLLDKGFHPVVIVGGGVVGGAFVYGVMWGLDVFWAYPYHLTNYLYGAVHGLYYGPLAVGMYLIHRISNTYISDIDILAPDGLGGYRAMGDALVSIITYAIFLVTLDFIIISSISFLDNPIFRGVAMVIYAAMLGFFLLLTLYATIAIRRRLLDIQERKIDIMREYFNETETTFWRKQAEGINSEAEASEIMTMYTMFDHLNQMALWPLNLYSFAKLAISLGSSLFVFALDYGILSLPF</sequence>
<feature type="transmembrane region" description="Helical" evidence="1">
    <location>
        <begin position="213"/>
        <end position="237"/>
    </location>
</feature>
<keyword evidence="5" id="KW-1185">Reference proteome</keyword>
<organism evidence="3 4">
    <name type="scientific">Haloplanus aerogenes</name>
    <dbReference type="NCBI Taxonomy" id="660522"/>
    <lineage>
        <taxon>Archaea</taxon>
        <taxon>Methanobacteriati</taxon>
        <taxon>Methanobacteriota</taxon>
        <taxon>Stenosarchaea group</taxon>
        <taxon>Halobacteria</taxon>
        <taxon>Halobacteriales</taxon>
        <taxon>Haloferacaceae</taxon>
        <taxon>Haloplanus</taxon>
    </lineage>
</organism>
<reference evidence="2 5" key="2">
    <citation type="submission" date="2018-07" db="EMBL/GenBank/DDBJ databases">
        <title>Genome sequences of Haloplanus aerogenes JCM 16430T.</title>
        <authorList>
            <person name="Kim Y.B."/>
            <person name="Roh S.W."/>
        </authorList>
    </citation>
    <scope>NUCLEOTIDE SEQUENCE [LARGE SCALE GENOMIC DNA]</scope>
    <source>
        <strain evidence="2 5">JCM 16430</strain>
    </source>
</reference>
<dbReference type="Proteomes" id="UP000282007">
    <property type="component" value="Chromosome"/>
</dbReference>
<accession>A0A3M0DQQ1</accession>
<evidence type="ECO:0000313" key="5">
    <source>
        <dbReference type="Proteomes" id="UP000282007"/>
    </source>
</evidence>
<keyword evidence="1" id="KW-0472">Membrane</keyword>
<feature type="transmembrane region" description="Helical" evidence="1">
    <location>
        <begin position="129"/>
        <end position="152"/>
    </location>
</feature>
<name>A0A3M0DQQ1_9EURY</name>
<dbReference type="GeneID" id="38470226"/>
<evidence type="ECO:0000313" key="4">
    <source>
        <dbReference type="Proteomes" id="UP000277326"/>
    </source>
</evidence>
<dbReference type="EMBL" id="REFS01000002">
    <property type="protein sequence ID" value="RMB23947.1"/>
    <property type="molecule type" value="Genomic_DNA"/>
</dbReference>
<dbReference type="Proteomes" id="UP000277326">
    <property type="component" value="Unassembled WGS sequence"/>
</dbReference>
<gene>
    <name evidence="3" type="ORF">ATH50_1177</name>
    <name evidence="2" type="ORF">DU502_03030</name>
</gene>
<evidence type="ECO:0000313" key="2">
    <source>
        <dbReference type="EMBL" id="AZH24412.1"/>
    </source>
</evidence>
<protein>
    <submittedName>
        <fullName evidence="3">Uncharacterized protein</fullName>
    </submittedName>
</protein>
<keyword evidence="1" id="KW-1133">Transmembrane helix</keyword>
<reference evidence="3 4" key="1">
    <citation type="journal article" date="2015" name="Stand. Genomic Sci.">
        <title>Genomic Encyclopedia of Bacterial and Archaeal Type Strains, Phase III: the genomes of soil and plant-associated and newly described type strains.</title>
        <authorList>
            <person name="Whitman W.B."/>
            <person name="Woyke T."/>
            <person name="Klenk H.P."/>
            <person name="Zhou Y."/>
            <person name="Lilburn T.G."/>
            <person name="Beck B.J."/>
            <person name="De Vos P."/>
            <person name="Vandamme P."/>
            <person name="Eisen J.A."/>
            <person name="Garrity G."/>
            <person name="Hugenholtz P."/>
            <person name="Kyrpides N.C."/>
        </authorList>
    </citation>
    <scope>NUCLEOTIDE SEQUENCE [LARGE SCALE GENOMIC DNA]</scope>
    <source>
        <strain evidence="3 4">CGMCC 1.10124</strain>
    </source>
</reference>
<evidence type="ECO:0000256" key="1">
    <source>
        <dbReference type="SAM" id="Phobius"/>
    </source>
</evidence>